<feature type="transmembrane region" description="Helical" evidence="6">
    <location>
        <begin position="237"/>
        <end position="255"/>
    </location>
</feature>
<evidence type="ECO:0000256" key="3">
    <source>
        <dbReference type="ARBA" id="ARBA00022692"/>
    </source>
</evidence>
<dbReference type="Proteomes" id="UP000236884">
    <property type="component" value="Chromosome"/>
</dbReference>
<evidence type="ECO:0000259" key="7">
    <source>
        <dbReference type="Pfam" id="PF00892"/>
    </source>
</evidence>
<keyword evidence="5 6" id="KW-0472">Membrane</keyword>
<evidence type="ECO:0000256" key="5">
    <source>
        <dbReference type="ARBA" id="ARBA00023136"/>
    </source>
</evidence>
<name>A0A0S3PUS2_9BRAD</name>
<feature type="transmembrane region" description="Helical" evidence="6">
    <location>
        <begin position="35"/>
        <end position="55"/>
    </location>
</feature>
<accession>A0A0S3PUS2</accession>
<dbReference type="AlphaFoldDB" id="A0A0S3PUS2"/>
<organism evidence="8 9">
    <name type="scientific">Variibacter gotjawalensis</name>
    <dbReference type="NCBI Taxonomy" id="1333996"/>
    <lineage>
        <taxon>Bacteria</taxon>
        <taxon>Pseudomonadati</taxon>
        <taxon>Pseudomonadota</taxon>
        <taxon>Alphaproteobacteria</taxon>
        <taxon>Hyphomicrobiales</taxon>
        <taxon>Nitrobacteraceae</taxon>
        <taxon>Variibacter</taxon>
    </lineage>
</organism>
<dbReference type="InterPro" id="IPR000620">
    <property type="entry name" value="EamA_dom"/>
</dbReference>
<dbReference type="InterPro" id="IPR037185">
    <property type="entry name" value="EmrE-like"/>
</dbReference>
<feature type="transmembrane region" description="Helical" evidence="6">
    <location>
        <begin position="127"/>
        <end position="144"/>
    </location>
</feature>
<evidence type="ECO:0000256" key="4">
    <source>
        <dbReference type="ARBA" id="ARBA00022989"/>
    </source>
</evidence>
<dbReference type="GO" id="GO:0016020">
    <property type="term" value="C:membrane"/>
    <property type="evidence" value="ECO:0007669"/>
    <property type="project" value="UniProtKB-SubCell"/>
</dbReference>
<feature type="transmembrane region" description="Helical" evidence="6">
    <location>
        <begin position="61"/>
        <end position="82"/>
    </location>
</feature>
<dbReference type="EMBL" id="AP014946">
    <property type="protein sequence ID" value="BAT59672.1"/>
    <property type="molecule type" value="Genomic_DNA"/>
</dbReference>
<evidence type="ECO:0000256" key="2">
    <source>
        <dbReference type="ARBA" id="ARBA00009853"/>
    </source>
</evidence>
<keyword evidence="9" id="KW-1185">Reference proteome</keyword>
<gene>
    <name evidence="8" type="primary">ribN_2</name>
    <name evidence="8" type="ORF">GJW-30_1_02205</name>
</gene>
<evidence type="ECO:0000313" key="8">
    <source>
        <dbReference type="EMBL" id="BAT59672.1"/>
    </source>
</evidence>
<feature type="transmembrane region" description="Helical" evidence="6">
    <location>
        <begin position="293"/>
        <end position="311"/>
    </location>
</feature>
<feature type="domain" description="EamA" evidence="7">
    <location>
        <begin position="33"/>
        <end position="166"/>
    </location>
</feature>
<comment type="similarity">
    <text evidence="2">Belongs to the drug/metabolite transporter (DMT) superfamily. 10 TMS drug/metabolite exporter (DME) (TC 2.A.7.3) family.</text>
</comment>
<feature type="transmembrane region" description="Helical" evidence="6">
    <location>
        <begin position="209"/>
        <end position="231"/>
    </location>
</feature>
<protein>
    <submittedName>
        <fullName evidence="8">Riboflavin transporter</fullName>
    </submittedName>
</protein>
<sequence>MRATYAHTRVCRASKILMVRVIPSHPRTMNVFKGILLKIASALVFATMQALVRWVSDTVPVGQVVFFRALFAIPPLLLIYAYRRQLSTAFRTNRFGGHVTRGLIGVAGMFFNFAALARLPLAESTAIGFAAPLMTVALAAVLLGERVRVYRWSAVGVGFLGVLVMLSPHLNVAHGPEAALGVFLAILAAFTSAGSVIQTRRLMDTETNAAIVLYFSIISVIGGLATLPWGWVMPGGLQLTALIGIGVLGGVGHLLMTESFRWAPASVIAPFDYTMLLWAFLLGYLLFGEVPMSAVFVGAVIVVAAGLFVIWRERKLGLERPRPPAAGPPVAS</sequence>
<keyword evidence="3 6" id="KW-0812">Transmembrane</keyword>
<evidence type="ECO:0000313" key="9">
    <source>
        <dbReference type="Proteomes" id="UP000236884"/>
    </source>
</evidence>
<dbReference type="KEGG" id="vgo:GJW-30_1_02205"/>
<evidence type="ECO:0000256" key="1">
    <source>
        <dbReference type="ARBA" id="ARBA00004141"/>
    </source>
</evidence>
<feature type="transmembrane region" description="Helical" evidence="6">
    <location>
        <begin position="267"/>
        <end position="287"/>
    </location>
</feature>
<keyword evidence="4 6" id="KW-1133">Transmembrane helix</keyword>
<comment type="subcellular location">
    <subcellularLocation>
        <location evidence="1">Membrane</location>
        <topology evidence="1">Multi-pass membrane protein</topology>
    </subcellularLocation>
</comment>
<dbReference type="SUPFAM" id="SSF103481">
    <property type="entry name" value="Multidrug resistance efflux transporter EmrE"/>
    <property type="match status" value="2"/>
</dbReference>
<feature type="transmembrane region" description="Helical" evidence="6">
    <location>
        <begin position="103"/>
        <end position="121"/>
    </location>
</feature>
<feature type="transmembrane region" description="Helical" evidence="6">
    <location>
        <begin position="178"/>
        <end position="197"/>
    </location>
</feature>
<evidence type="ECO:0000256" key="6">
    <source>
        <dbReference type="SAM" id="Phobius"/>
    </source>
</evidence>
<proteinExistence type="inferred from homology"/>
<reference evidence="8 9" key="1">
    <citation type="submission" date="2015-08" db="EMBL/GenBank/DDBJ databases">
        <title>Investigation of the bacterial diversity of lava forest soil.</title>
        <authorList>
            <person name="Lee J.S."/>
        </authorList>
    </citation>
    <scope>NUCLEOTIDE SEQUENCE [LARGE SCALE GENOMIC DNA]</scope>
    <source>
        <strain evidence="8 9">GJW-30</strain>
    </source>
</reference>
<feature type="domain" description="EamA" evidence="7">
    <location>
        <begin position="180"/>
        <end position="310"/>
    </location>
</feature>
<dbReference type="Pfam" id="PF00892">
    <property type="entry name" value="EamA"/>
    <property type="match status" value="2"/>
</dbReference>
<feature type="transmembrane region" description="Helical" evidence="6">
    <location>
        <begin position="149"/>
        <end position="166"/>
    </location>
</feature>
<dbReference type="PANTHER" id="PTHR22911">
    <property type="entry name" value="ACYL-MALONYL CONDENSING ENZYME-RELATED"/>
    <property type="match status" value="1"/>
</dbReference>
<dbReference type="PANTHER" id="PTHR22911:SF6">
    <property type="entry name" value="SOLUTE CARRIER FAMILY 35 MEMBER G1"/>
    <property type="match status" value="1"/>
</dbReference>